<evidence type="ECO:0000256" key="3">
    <source>
        <dbReference type="PROSITE-ProRule" id="PRU00339"/>
    </source>
</evidence>
<evidence type="ECO:0000313" key="5">
    <source>
        <dbReference type="EMBL" id="AEI07573.1"/>
    </source>
</evidence>
<dbReference type="PANTHER" id="PTHR44858:SF1">
    <property type="entry name" value="UDP-N-ACETYLGLUCOSAMINE--PEPTIDE N-ACETYLGLUCOSAMINYLTRANSFERASE SPINDLY-RELATED"/>
    <property type="match status" value="1"/>
</dbReference>
<dbReference type="Gene3D" id="1.25.40.10">
    <property type="entry name" value="Tetratricopeptide repeat domain"/>
    <property type="match status" value="1"/>
</dbReference>
<evidence type="ECO:0000313" key="6">
    <source>
        <dbReference type="Proteomes" id="UP000007730"/>
    </source>
</evidence>
<keyword evidence="4" id="KW-0732">Signal</keyword>
<dbReference type="InterPro" id="IPR011990">
    <property type="entry name" value="TPR-like_helical_dom_sf"/>
</dbReference>
<dbReference type="HOGENOM" id="CLU_079829_1_0_5"/>
<keyword evidence="2 3" id="KW-0802">TPR repeat</keyword>
<dbReference type="Pfam" id="PF25058">
    <property type="entry name" value="ARM_TT21"/>
    <property type="match status" value="1"/>
</dbReference>
<reference evidence="5 6" key="1">
    <citation type="journal article" date="2011" name="J. Bacteriol.">
        <title>Complete genome sequences of the chemolithoautotrophic Oligotropha carboxidovorans strains OM4 and OM5.</title>
        <authorList>
            <person name="Volland S."/>
            <person name="Rachinger M."/>
            <person name="Strittmatter A."/>
            <person name="Daniel R."/>
            <person name="Gottschalk G."/>
            <person name="Meyer O."/>
        </authorList>
    </citation>
    <scope>NUCLEOTIDE SEQUENCE [LARGE SCALE GENOMIC DNA]</scope>
    <source>
        <strain evidence="6">ATCC 49405 / DSM 1227 / KCTC 32145 / OM5</strain>
    </source>
</reference>
<dbReference type="Pfam" id="PF13432">
    <property type="entry name" value="TPR_16"/>
    <property type="match status" value="1"/>
</dbReference>
<proteinExistence type="predicted"/>
<dbReference type="PROSITE" id="PS50293">
    <property type="entry name" value="TPR_REGION"/>
    <property type="match status" value="1"/>
</dbReference>
<dbReference type="InterPro" id="IPR019734">
    <property type="entry name" value="TPR_rpt"/>
</dbReference>
<evidence type="ECO:0000256" key="2">
    <source>
        <dbReference type="ARBA" id="ARBA00022803"/>
    </source>
</evidence>
<dbReference type="PATRIC" id="fig|504832.7.peg.3041"/>
<dbReference type="STRING" id="504832.OCA5_c28820"/>
<feature type="chain" id="PRO_5002846957" evidence="4">
    <location>
        <begin position="31"/>
        <end position="210"/>
    </location>
</feature>
<dbReference type="KEGG" id="ocg:OCA5_c28820"/>
<name>B6JC00_AFIC5</name>
<keyword evidence="1" id="KW-0677">Repeat</keyword>
<dbReference type="PANTHER" id="PTHR44858">
    <property type="entry name" value="TETRATRICOPEPTIDE REPEAT PROTEIN 6"/>
    <property type="match status" value="1"/>
</dbReference>
<dbReference type="RefSeq" id="WP_012562246.1">
    <property type="nucleotide sequence ID" value="NC_011386.1"/>
</dbReference>
<dbReference type="SUPFAM" id="SSF48452">
    <property type="entry name" value="TPR-like"/>
    <property type="match status" value="1"/>
</dbReference>
<organism evidence="5 6">
    <name type="scientific">Afipia carboxidovorans (strain ATCC 49405 / DSM 1227 / KCTC 32145 / OM5)</name>
    <name type="common">Oligotropha carboxidovorans</name>
    <dbReference type="NCBI Taxonomy" id="504832"/>
    <lineage>
        <taxon>Bacteria</taxon>
        <taxon>Pseudomonadati</taxon>
        <taxon>Pseudomonadota</taxon>
        <taxon>Alphaproteobacteria</taxon>
        <taxon>Hyphomicrobiales</taxon>
        <taxon>Nitrobacteraceae</taxon>
        <taxon>Afipia</taxon>
    </lineage>
</organism>
<keyword evidence="6" id="KW-1185">Reference proteome</keyword>
<evidence type="ECO:0000256" key="1">
    <source>
        <dbReference type="ARBA" id="ARBA00022737"/>
    </source>
</evidence>
<dbReference type="EMBL" id="CP002826">
    <property type="protein sequence ID" value="AEI07573.1"/>
    <property type="molecule type" value="Genomic_DNA"/>
</dbReference>
<gene>
    <name evidence="5" type="ordered locus">OCA5_c28820</name>
</gene>
<dbReference type="PROSITE" id="PS50005">
    <property type="entry name" value="TPR"/>
    <property type="match status" value="2"/>
</dbReference>
<dbReference type="SMART" id="SM00028">
    <property type="entry name" value="TPR"/>
    <property type="match status" value="3"/>
</dbReference>
<dbReference type="InterPro" id="IPR050498">
    <property type="entry name" value="Ycf3"/>
</dbReference>
<dbReference type="AlphaFoldDB" id="B6JC00"/>
<dbReference type="Proteomes" id="UP000007730">
    <property type="component" value="Chromosome"/>
</dbReference>
<evidence type="ECO:0000256" key="4">
    <source>
        <dbReference type="SAM" id="SignalP"/>
    </source>
</evidence>
<protein>
    <submittedName>
        <fullName evidence="5">TPR domain protein</fullName>
    </submittedName>
</protein>
<feature type="repeat" description="TPR" evidence="3">
    <location>
        <begin position="124"/>
        <end position="157"/>
    </location>
</feature>
<dbReference type="KEGG" id="oca:OCAR_5081"/>
<sequence length="210" mass="23380">MTLRQHAAVNVLAGLALAAAIAVAPVVAHAESRLKQRPPEAPKKLPPVNSHVKNLDVLFEALRAAPDEDSARAVEARIWAIWMKTPSDTVALLMARARVAVEKKESDVALKLLDAIIKLRPDYVEAWNRRATLHYMGNDYVRAMEDIQEVLRREPRHFAALAGLGLILEETGDNKRALDAFRRALAINPHLEKVPEMVKTLTEKVEGRDI</sequence>
<feature type="signal peptide" evidence="4">
    <location>
        <begin position="1"/>
        <end position="30"/>
    </location>
</feature>
<accession>B6JC00</accession>
<dbReference type="OrthoDB" id="9815010at2"/>
<feature type="repeat" description="TPR" evidence="3">
    <location>
        <begin position="158"/>
        <end position="191"/>
    </location>
</feature>
<dbReference type="eggNOG" id="COG0457">
    <property type="taxonomic scope" value="Bacteria"/>
</dbReference>